<protein>
    <submittedName>
        <fullName evidence="1">Uncharacterized protein</fullName>
    </submittedName>
</protein>
<dbReference type="AlphaFoldDB" id="A0A9W8M7N5"/>
<evidence type="ECO:0000313" key="1">
    <source>
        <dbReference type="EMBL" id="KAJ2866594.1"/>
    </source>
</evidence>
<proteinExistence type="predicted"/>
<dbReference type="EMBL" id="JANBUY010000034">
    <property type="protein sequence ID" value="KAJ2866594.1"/>
    <property type="molecule type" value="Genomic_DNA"/>
</dbReference>
<organism evidence="1 2">
    <name type="scientific">Coemansia aciculifera</name>
    <dbReference type="NCBI Taxonomy" id="417176"/>
    <lineage>
        <taxon>Eukaryota</taxon>
        <taxon>Fungi</taxon>
        <taxon>Fungi incertae sedis</taxon>
        <taxon>Zoopagomycota</taxon>
        <taxon>Kickxellomycotina</taxon>
        <taxon>Kickxellomycetes</taxon>
        <taxon>Kickxellales</taxon>
        <taxon>Kickxellaceae</taxon>
        <taxon>Coemansia</taxon>
    </lineage>
</organism>
<accession>A0A9W8M7N5</accession>
<sequence>MTLQPQFQSLPIVVTEKIIEILYPLLSVSEAWCEAALVSICDNCKVIFNDAHRVFDVTYPAWPADFSYPGFHKTRLVRQVVVTAPSWKDMLNKNSRETIAWTLKTT</sequence>
<comment type="caution">
    <text evidence="1">The sequence shown here is derived from an EMBL/GenBank/DDBJ whole genome shotgun (WGS) entry which is preliminary data.</text>
</comment>
<evidence type="ECO:0000313" key="2">
    <source>
        <dbReference type="Proteomes" id="UP001140074"/>
    </source>
</evidence>
<reference evidence="1" key="1">
    <citation type="submission" date="2022-07" db="EMBL/GenBank/DDBJ databases">
        <title>Phylogenomic reconstructions and comparative analyses of Kickxellomycotina fungi.</title>
        <authorList>
            <person name="Reynolds N.K."/>
            <person name="Stajich J.E."/>
            <person name="Barry K."/>
            <person name="Grigoriev I.V."/>
            <person name="Crous P."/>
            <person name="Smith M.E."/>
        </authorList>
    </citation>
    <scope>NUCLEOTIDE SEQUENCE</scope>
    <source>
        <strain evidence="1">RSA 476</strain>
    </source>
</reference>
<gene>
    <name evidence="1" type="ORF">GGH94_001401</name>
</gene>
<dbReference type="Proteomes" id="UP001140074">
    <property type="component" value="Unassembled WGS sequence"/>
</dbReference>
<name>A0A9W8M7N5_9FUNG</name>
<keyword evidence="2" id="KW-1185">Reference proteome</keyword>